<sequence>MRRALALTLALAGSLATVSTAVPVAAQGCPPGLAKKNNGCTPPGLAKKGVNQDRRHDGAYRDREHEVVYRYGVGDRIGDDYVIVREPRDYGLDPAYTYARTNDTVYRIDRETREVLQVVGLLSRLLN</sequence>
<gene>
    <name evidence="3" type="ORF">ATO8_06466</name>
</gene>
<evidence type="ECO:0000256" key="1">
    <source>
        <dbReference type="SAM" id="MobiDB-lite"/>
    </source>
</evidence>
<comment type="caution">
    <text evidence="3">The sequence shown here is derived from an EMBL/GenBank/DDBJ whole genome shotgun (WGS) entry which is preliminary data.</text>
</comment>
<evidence type="ECO:0000313" key="4">
    <source>
        <dbReference type="Proteomes" id="UP000019063"/>
    </source>
</evidence>
<organism evidence="3 4">
    <name type="scientific">Roseivivax marinus</name>
    <dbReference type="NCBI Taxonomy" id="1379903"/>
    <lineage>
        <taxon>Bacteria</taxon>
        <taxon>Pseudomonadati</taxon>
        <taxon>Pseudomonadota</taxon>
        <taxon>Alphaproteobacteria</taxon>
        <taxon>Rhodobacterales</taxon>
        <taxon>Roseobacteraceae</taxon>
        <taxon>Roseivivax</taxon>
    </lineage>
</organism>
<evidence type="ECO:0000256" key="2">
    <source>
        <dbReference type="SAM" id="SignalP"/>
    </source>
</evidence>
<proteinExistence type="predicted"/>
<name>W4HLL2_9RHOB</name>
<dbReference type="PATRIC" id="fig|1317118.6.peg.1340"/>
<evidence type="ECO:0008006" key="5">
    <source>
        <dbReference type="Google" id="ProtNLM"/>
    </source>
</evidence>
<reference evidence="3 4" key="1">
    <citation type="journal article" date="2014" name="Antonie Van Leeuwenhoek">
        <title>Roseivivax atlanticus sp. nov., isolated from surface seawater of the Atlantic Ocean.</title>
        <authorList>
            <person name="Li G."/>
            <person name="Lai Q."/>
            <person name="Liu X."/>
            <person name="Sun F."/>
            <person name="Shao Z."/>
        </authorList>
    </citation>
    <scope>NUCLEOTIDE SEQUENCE [LARGE SCALE GENOMIC DNA]</scope>
    <source>
        <strain evidence="3 4">22II-s10s</strain>
    </source>
</reference>
<feature type="chain" id="PRO_5004842239" description="Excinuclease ABC subunit A" evidence="2">
    <location>
        <begin position="22"/>
        <end position="127"/>
    </location>
</feature>
<evidence type="ECO:0000313" key="3">
    <source>
        <dbReference type="EMBL" id="ETW13652.1"/>
    </source>
</evidence>
<dbReference type="Proteomes" id="UP000019063">
    <property type="component" value="Unassembled WGS sequence"/>
</dbReference>
<dbReference type="EMBL" id="AQQW01000003">
    <property type="protein sequence ID" value="ETW13652.1"/>
    <property type="molecule type" value="Genomic_DNA"/>
</dbReference>
<keyword evidence="4" id="KW-1185">Reference proteome</keyword>
<feature type="compositionally biased region" description="Basic and acidic residues" evidence="1">
    <location>
        <begin position="50"/>
        <end position="59"/>
    </location>
</feature>
<keyword evidence="2" id="KW-0732">Signal</keyword>
<dbReference type="eggNOG" id="ENOG5032YTT">
    <property type="taxonomic scope" value="Bacteria"/>
</dbReference>
<feature type="signal peptide" evidence="2">
    <location>
        <begin position="1"/>
        <end position="21"/>
    </location>
</feature>
<dbReference type="STRING" id="1379903.ATO8_06466"/>
<feature type="region of interest" description="Disordered" evidence="1">
    <location>
        <begin position="33"/>
        <end position="59"/>
    </location>
</feature>
<dbReference type="RefSeq" id="WP_043843343.1">
    <property type="nucleotide sequence ID" value="NZ_AQQW01000003.1"/>
</dbReference>
<accession>W4HLL2</accession>
<dbReference type="PROSITE" id="PS51257">
    <property type="entry name" value="PROKAR_LIPOPROTEIN"/>
    <property type="match status" value="1"/>
</dbReference>
<dbReference type="AlphaFoldDB" id="W4HLL2"/>
<protein>
    <recommendedName>
        <fullName evidence="5">Excinuclease ABC subunit A</fullName>
    </recommendedName>
</protein>